<proteinExistence type="predicted"/>
<evidence type="ECO:0000259" key="1">
    <source>
        <dbReference type="Pfam" id="PF13640"/>
    </source>
</evidence>
<accession>A0A2T6C6E9</accession>
<dbReference type="OrthoDB" id="9783171at2"/>
<dbReference type="InterPro" id="IPR051842">
    <property type="entry name" value="uS12_prolyl_hydroxylase"/>
</dbReference>
<dbReference type="PANTHER" id="PTHR12117">
    <property type="entry name" value="HISTONE ACETYLTRANSFERASE COMPLEX"/>
    <property type="match status" value="1"/>
</dbReference>
<feature type="domain" description="Prolyl 4-hydroxylase alpha subunit Fe(2+) 2OG dioxygenase" evidence="1">
    <location>
        <begin position="114"/>
        <end position="213"/>
    </location>
</feature>
<sequence>MIFDYSKWNAQLPSAIEQYQKASPYPHIVVDDFLEVAAAEKALEVFPKIKDDGWIHYIHVNEKKHGLNKLELIPAFIRDEIIHELNSPEFITYLEQLTGISNLLPDKTIEGGGIHQSEKGGFLNIHADFTVHPHKKNWRRRVNVLVYLNKDWDESYGGALELWEKDMSKCAVKVQPIFNRIVIFNTDEDSYHGFPDPITCPEDVTRKSIALYYFTEEKSGSFKRRSTNYRARPGDGFKAVFIWLDKKLIAAYTWVKGTLGINDDFVSKVLNLFRRKKK</sequence>
<dbReference type="InterPro" id="IPR044862">
    <property type="entry name" value="Pro_4_hyd_alph_FE2OG_OXY"/>
</dbReference>
<gene>
    <name evidence="2" type="ORF">C8N46_101508</name>
</gene>
<dbReference type="EMBL" id="QBKT01000001">
    <property type="protein sequence ID" value="PTX63899.1"/>
    <property type="molecule type" value="Genomic_DNA"/>
</dbReference>
<dbReference type="Proteomes" id="UP000244090">
    <property type="component" value="Unassembled WGS sequence"/>
</dbReference>
<protein>
    <submittedName>
        <fullName evidence="2">Rps23 Pro-64 3,4-dihydroxylase Tpa1-like proline 4-hydroxylase</fullName>
    </submittedName>
</protein>
<keyword evidence="3" id="KW-1185">Reference proteome</keyword>
<organism evidence="2 3">
    <name type="scientific">Kordia periserrulae</name>
    <dbReference type="NCBI Taxonomy" id="701523"/>
    <lineage>
        <taxon>Bacteria</taxon>
        <taxon>Pseudomonadati</taxon>
        <taxon>Bacteroidota</taxon>
        <taxon>Flavobacteriia</taxon>
        <taxon>Flavobacteriales</taxon>
        <taxon>Flavobacteriaceae</taxon>
        <taxon>Kordia</taxon>
    </lineage>
</organism>
<dbReference type="AlphaFoldDB" id="A0A2T6C6E9"/>
<dbReference type="PANTHER" id="PTHR12117:SF0">
    <property type="entry name" value="PROLYL 3-HYDROXYLASE OGFOD1"/>
    <property type="match status" value="1"/>
</dbReference>
<dbReference type="Gene3D" id="2.60.120.620">
    <property type="entry name" value="q2cbj1_9rhob like domain"/>
    <property type="match status" value="1"/>
</dbReference>
<dbReference type="RefSeq" id="WP_108113260.1">
    <property type="nucleotide sequence ID" value="NZ_QBKT01000001.1"/>
</dbReference>
<name>A0A2T6C6E9_9FLAO</name>
<comment type="caution">
    <text evidence="2">The sequence shown here is derived from an EMBL/GenBank/DDBJ whole genome shotgun (WGS) entry which is preliminary data.</text>
</comment>
<evidence type="ECO:0000313" key="2">
    <source>
        <dbReference type="EMBL" id="PTX63899.1"/>
    </source>
</evidence>
<evidence type="ECO:0000313" key="3">
    <source>
        <dbReference type="Proteomes" id="UP000244090"/>
    </source>
</evidence>
<dbReference type="Pfam" id="PF13640">
    <property type="entry name" value="2OG-FeII_Oxy_3"/>
    <property type="match status" value="1"/>
</dbReference>
<reference evidence="2 3" key="1">
    <citation type="submission" date="2018-04" db="EMBL/GenBank/DDBJ databases">
        <title>Genomic Encyclopedia of Archaeal and Bacterial Type Strains, Phase II (KMG-II): from individual species to whole genera.</title>
        <authorList>
            <person name="Goeker M."/>
        </authorList>
    </citation>
    <scope>NUCLEOTIDE SEQUENCE [LARGE SCALE GENOMIC DNA]</scope>
    <source>
        <strain evidence="2 3">DSM 25731</strain>
    </source>
</reference>